<reference evidence="1 2" key="1">
    <citation type="journal article" date="2018" name="PLoS Genet.">
        <title>Population sequencing reveals clonal diversity and ancestral inbreeding in the grapevine cultivar Chardonnay.</title>
        <authorList>
            <person name="Roach M.J."/>
            <person name="Johnson D.L."/>
            <person name="Bohlmann J."/>
            <person name="van Vuuren H.J."/>
            <person name="Jones S.J."/>
            <person name="Pretorius I.S."/>
            <person name="Schmidt S.A."/>
            <person name="Borneman A.R."/>
        </authorList>
    </citation>
    <scope>NUCLEOTIDE SEQUENCE [LARGE SCALE GENOMIC DNA]</scope>
    <source>
        <strain evidence="2">cv. Chardonnay</strain>
        <tissue evidence="1">Leaf</tissue>
    </source>
</reference>
<dbReference type="Proteomes" id="UP000288805">
    <property type="component" value="Unassembled WGS sequence"/>
</dbReference>
<dbReference type="EMBL" id="QGNW01000767">
    <property type="protein sequence ID" value="RVW62588.1"/>
    <property type="molecule type" value="Genomic_DNA"/>
</dbReference>
<evidence type="ECO:0000313" key="2">
    <source>
        <dbReference type="Proteomes" id="UP000288805"/>
    </source>
</evidence>
<proteinExistence type="predicted"/>
<dbReference type="AlphaFoldDB" id="A0A438FRK6"/>
<sequence length="82" mass="9416">MLPRWSRAAIRLYKLGSQNNMELRKDFCFVASRSYAKVAAAADDSTEKNFSRKPEVYFQMNSCLVALCAKDFEIAVKIKIFI</sequence>
<protein>
    <submittedName>
        <fullName evidence="1">Uncharacterized protein</fullName>
    </submittedName>
</protein>
<name>A0A438FRK6_VITVI</name>
<evidence type="ECO:0000313" key="1">
    <source>
        <dbReference type="EMBL" id="RVW62588.1"/>
    </source>
</evidence>
<accession>A0A438FRK6</accession>
<organism evidence="1 2">
    <name type="scientific">Vitis vinifera</name>
    <name type="common">Grape</name>
    <dbReference type="NCBI Taxonomy" id="29760"/>
    <lineage>
        <taxon>Eukaryota</taxon>
        <taxon>Viridiplantae</taxon>
        <taxon>Streptophyta</taxon>
        <taxon>Embryophyta</taxon>
        <taxon>Tracheophyta</taxon>
        <taxon>Spermatophyta</taxon>
        <taxon>Magnoliopsida</taxon>
        <taxon>eudicotyledons</taxon>
        <taxon>Gunneridae</taxon>
        <taxon>Pentapetalae</taxon>
        <taxon>rosids</taxon>
        <taxon>Vitales</taxon>
        <taxon>Vitaceae</taxon>
        <taxon>Viteae</taxon>
        <taxon>Vitis</taxon>
    </lineage>
</organism>
<comment type="caution">
    <text evidence="1">The sequence shown here is derived from an EMBL/GenBank/DDBJ whole genome shotgun (WGS) entry which is preliminary data.</text>
</comment>
<gene>
    <name evidence="1" type="ORF">CK203_061621</name>
</gene>